<sequence>MKSKRMITGVAATCALVASAGLATAPSAYAESGRGGCYSYSDVDTYPNDDTVILWKSCISKKARHEGHPYAVVSMGKRHPRCKILITVLTTGERIVSKKVYPCPSGKVVKKHYNGKDFHGSGQFTTFVHMYKVQTEGNLSPRSPWLNL</sequence>
<reference evidence="2 3" key="1">
    <citation type="journal article" date="2015" name="Int. J. Syst. Evol. Microbiol.">
        <title>Streptomyces gilvifuscus sp. nov., an actinomycete that produces antibacterial compounds isolated from soil.</title>
        <authorList>
            <person name="Nguyen T.M."/>
            <person name="Kim J."/>
        </authorList>
    </citation>
    <scope>NUCLEOTIDE SEQUENCE [LARGE SCALE GENOMIC DNA]</scope>
    <source>
        <strain evidence="2 3">T113</strain>
    </source>
</reference>
<feature type="signal peptide" evidence="1">
    <location>
        <begin position="1"/>
        <end position="30"/>
    </location>
</feature>
<evidence type="ECO:0008006" key="4">
    <source>
        <dbReference type="Google" id="ProtNLM"/>
    </source>
</evidence>
<keyword evidence="1" id="KW-0732">Signal</keyword>
<keyword evidence="3" id="KW-1185">Reference proteome</keyword>
<accession>A0ABT5G0Z6</accession>
<evidence type="ECO:0000313" key="2">
    <source>
        <dbReference type="EMBL" id="MDC2958477.1"/>
    </source>
</evidence>
<evidence type="ECO:0000256" key="1">
    <source>
        <dbReference type="SAM" id="SignalP"/>
    </source>
</evidence>
<gene>
    <name evidence="2" type="ORF">PO587_28945</name>
</gene>
<protein>
    <recommendedName>
        <fullName evidence="4">Secreted protein</fullName>
    </recommendedName>
</protein>
<name>A0ABT5G0Z6_9ACTN</name>
<dbReference type="RefSeq" id="WP_272177245.1">
    <property type="nucleotide sequence ID" value="NZ_JAQOSK010000012.1"/>
</dbReference>
<organism evidence="2 3">
    <name type="scientific">Streptomyces gilvifuscus</name>
    <dbReference type="NCBI Taxonomy" id="1550617"/>
    <lineage>
        <taxon>Bacteria</taxon>
        <taxon>Bacillati</taxon>
        <taxon>Actinomycetota</taxon>
        <taxon>Actinomycetes</taxon>
        <taxon>Kitasatosporales</taxon>
        <taxon>Streptomycetaceae</taxon>
        <taxon>Streptomyces</taxon>
    </lineage>
</organism>
<dbReference type="EMBL" id="JAQOSK010000012">
    <property type="protein sequence ID" value="MDC2958477.1"/>
    <property type="molecule type" value="Genomic_DNA"/>
</dbReference>
<proteinExistence type="predicted"/>
<comment type="caution">
    <text evidence="2">The sequence shown here is derived from an EMBL/GenBank/DDBJ whole genome shotgun (WGS) entry which is preliminary data.</text>
</comment>
<dbReference type="Proteomes" id="UP001221328">
    <property type="component" value="Unassembled WGS sequence"/>
</dbReference>
<feature type="chain" id="PRO_5047098265" description="Secreted protein" evidence="1">
    <location>
        <begin position="31"/>
        <end position="148"/>
    </location>
</feature>
<evidence type="ECO:0000313" key="3">
    <source>
        <dbReference type="Proteomes" id="UP001221328"/>
    </source>
</evidence>